<dbReference type="AlphaFoldDB" id="E1ZM99"/>
<dbReference type="GO" id="GO:0033499">
    <property type="term" value="P:galactose catabolic process via UDP-galactose, Leloir pathway"/>
    <property type="evidence" value="ECO:0007669"/>
    <property type="project" value="TreeGrafter"/>
</dbReference>
<dbReference type="UniPathway" id="UPA00242"/>
<evidence type="ECO:0000256" key="5">
    <source>
        <dbReference type="PIRNR" id="PIRNR005096"/>
    </source>
</evidence>
<dbReference type="Gene3D" id="2.70.98.10">
    <property type="match status" value="1"/>
</dbReference>
<dbReference type="GO" id="GO:0004034">
    <property type="term" value="F:aldose 1-epimerase activity"/>
    <property type="evidence" value="ECO:0007669"/>
    <property type="project" value="UniProtKB-EC"/>
</dbReference>
<gene>
    <name evidence="7" type="ORF">CHLNCDRAFT_58686</name>
</gene>
<dbReference type="PANTHER" id="PTHR10091">
    <property type="entry name" value="ALDOSE-1-EPIMERASE"/>
    <property type="match status" value="1"/>
</dbReference>
<dbReference type="InterPro" id="IPR008183">
    <property type="entry name" value="Aldose_1/G6P_1-epimerase"/>
</dbReference>
<dbReference type="OrthoDB" id="274691at2759"/>
<evidence type="ECO:0000256" key="6">
    <source>
        <dbReference type="SAM" id="SignalP"/>
    </source>
</evidence>
<dbReference type="InParanoid" id="E1ZM99"/>
<evidence type="ECO:0000256" key="4">
    <source>
        <dbReference type="ARBA" id="ARBA00023277"/>
    </source>
</evidence>
<dbReference type="STRING" id="554065.E1ZM99"/>
<keyword evidence="8" id="KW-1185">Reference proteome</keyword>
<dbReference type="GeneID" id="17352527"/>
<evidence type="ECO:0000313" key="8">
    <source>
        <dbReference type="Proteomes" id="UP000008141"/>
    </source>
</evidence>
<evidence type="ECO:0000313" key="7">
    <source>
        <dbReference type="EMBL" id="EFN52969.1"/>
    </source>
</evidence>
<dbReference type="InterPro" id="IPR011013">
    <property type="entry name" value="Gal_mutarotase_sf_dom"/>
</dbReference>
<reference evidence="7 8" key="1">
    <citation type="journal article" date="2010" name="Plant Cell">
        <title>The Chlorella variabilis NC64A genome reveals adaptation to photosymbiosis, coevolution with viruses, and cryptic sex.</title>
        <authorList>
            <person name="Blanc G."/>
            <person name="Duncan G."/>
            <person name="Agarkova I."/>
            <person name="Borodovsky M."/>
            <person name="Gurnon J."/>
            <person name="Kuo A."/>
            <person name="Lindquist E."/>
            <person name="Lucas S."/>
            <person name="Pangilinan J."/>
            <person name="Polle J."/>
            <person name="Salamov A."/>
            <person name="Terry A."/>
            <person name="Yamada T."/>
            <person name="Dunigan D.D."/>
            <person name="Grigoriev I.V."/>
            <person name="Claverie J.M."/>
            <person name="Van Etten J.L."/>
        </authorList>
    </citation>
    <scope>NUCLEOTIDE SEQUENCE [LARGE SCALE GENOMIC DNA]</scope>
    <source>
        <strain evidence="7 8">NC64A</strain>
    </source>
</reference>
<name>E1ZM99_CHLVA</name>
<comment type="catalytic activity">
    <reaction evidence="5">
        <text>alpha-D-glucose = beta-D-glucose</text>
        <dbReference type="Rhea" id="RHEA:10264"/>
        <dbReference type="ChEBI" id="CHEBI:15903"/>
        <dbReference type="ChEBI" id="CHEBI:17925"/>
        <dbReference type="EC" id="5.1.3.3"/>
    </reaction>
</comment>
<comment type="similarity">
    <text evidence="2 5">Belongs to the aldose epimerase family.</text>
</comment>
<dbReference type="PANTHER" id="PTHR10091:SF0">
    <property type="entry name" value="GALACTOSE MUTAROTASE"/>
    <property type="match status" value="1"/>
</dbReference>
<keyword evidence="3 5" id="KW-0413">Isomerase</keyword>
<dbReference type="eggNOG" id="KOG1604">
    <property type="taxonomic scope" value="Eukaryota"/>
</dbReference>
<organism evidence="8">
    <name type="scientific">Chlorella variabilis</name>
    <name type="common">Green alga</name>
    <dbReference type="NCBI Taxonomy" id="554065"/>
    <lineage>
        <taxon>Eukaryota</taxon>
        <taxon>Viridiplantae</taxon>
        <taxon>Chlorophyta</taxon>
        <taxon>core chlorophytes</taxon>
        <taxon>Trebouxiophyceae</taxon>
        <taxon>Chlorellales</taxon>
        <taxon>Chlorellaceae</taxon>
        <taxon>Chlorella clade</taxon>
        <taxon>Chlorella</taxon>
    </lineage>
</organism>
<protein>
    <recommendedName>
        <fullName evidence="5">Aldose 1-epimerase</fullName>
        <ecNumber evidence="5">5.1.3.3</ecNumber>
    </recommendedName>
</protein>
<accession>E1ZM99</accession>
<comment type="pathway">
    <text evidence="1 5">Carbohydrate metabolism; hexose metabolism.</text>
</comment>
<dbReference type="GO" id="GO:0030246">
    <property type="term" value="F:carbohydrate binding"/>
    <property type="evidence" value="ECO:0007669"/>
    <property type="project" value="InterPro"/>
</dbReference>
<dbReference type="RefSeq" id="XP_005845071.1">
    <property type="nucleotide sequence ID" value="XM_005845009.1"/>
</dbReference>
<feature type="signal peptide" evidence="6">
    <location>
        <begin position="1"/>
        <end position="19"/>
    </location>
</feature>
<dbReference type="SUPFAM" id="SSF74650">
    <property type="entry name" value="Galactose mutarotase-like"/>
    <property type="match status" value="1"/>
</dbReference>
<dbReference type="InterPro" id="IPR014718">
    <property type="entry name" value="GH-type_carb-bd"/>
</dbReference>
<feature type="chain" id="PRO_5003156359" description="Aldose 1-epimerase" evidence="6">
    <location>
        <begin position="20"/>
        <end position="391"/>
    </location>
</feature>
<sequence length="391" mass="41297">MAQMLTYILLVLLAALAGAAEDSRVVVLKNSRGAEAHMLPTGACIAKLLVPDRSGELADVLLGLENEDQLRSGLLKSGCIVGRVGGIISGAQFELDGKTYKLEANTDKGRSTLHSGNVGFHRMEWVVEEADLEGPEPWVRLSYTSGDGEQGFPGGLYLQVTYKLTANNELVHDIRATADAPTPLNPFSVPYFNLGGHSSGDVLDHHLTINADYFMPTDAGANPTGKVAAVAGTPLDFRAPLAIGEGLEKQAGVDASAARRRLSGALQLATDAPAAGFRETFALFGLGPDAKQAVQGFTASEQPQLAATLYHPASGRKLEILTNTPAFAIYTGNSLKGKFAGKGGAVYGKHAGVALQTVMFPDAVNQPNFPSTILRPGQQFHTQTVWRFSAA</sequence>
<keyword evidence="4 5" id="KW-0119">Carbohydrate metabolism</keyword>
<dbReference type="Proteomes" id="UP000008141">
    <property type="component" value="Unassembled WGS sequence"/>
</dbReference>
<evidence type="ECO:0000256" key="2">
    <source>
        <dbReference type="ARBA" id="ARBA00006206"/>
    </source>
</evidence>
<dbReference type="InterPro" id="IPR015443">
    <property type="entry name" value="Aldose_1-epimerase"/>
</dbReference>
<evidence type="ECO:0000256" key="1">
    <source>
        <dbReference type="ARBA" id="ARBA00005028"/>
    </source>
</evidence>
<dbReference type="GO" id="GO:0006006">
    <property type="term" value="P:glucose metabolic process"/>
    <property type="evidence" value="ECO:0007669"/>
    <property type="project" value="TreeGrafter"/>
</dbReference>
<dbReference type="InterPro" id="IPR047215">
    <property type="entry name" value="Galactose_mutarotase-like"/>
</dbReference>
<dbReference type="KEGG" id="cvr:CHLNCDRAFT_58686"/>
<dbReference type="PIRSF" id="PIRSF005096">
    <property type="entry name" value="GALM"/>
    <property type="match status" value="1"/>
</dbReference>
<dbReference type="EMBL" id="GL433853">
    <property type="protein sequence ID" value="EFN52969.1"/>
    <property type="molecule type" value="Genomic_DNA"/>
</dbReference>
<dbReference type="CDD" id="cd09019">
    <property type="entry name" value="galactose_mutarotase_like"/>
    <property type="match status" value="1"/>
</dbReference>
<dbReference type="OMA" id="WKVREQR"/>
<proteinExistence type="inferred from homology"/>
<keyword evidence="6" id="KW-0732">Signal</keyword>
<dbReference type="Pfam" id="PF01263">
    <property type="entry name" value="Aldose_epim"/>
    <property type="match status" value="1"/>
</dbReference>
<dbReference type="EC" id="5.1.3.3" evidence="5"/>
<evidence type="ECO:0000256" key="3">
    <source>
        <dbReference type="ARBA" id="ARBA00023235"/>
    </source>
</evidence>